<keyword evidence="2" id="KW-1185">Reference proteome</keyword>
<dbReference type="AlphaFoldDB" id="A0A8X6N9R3"/>
<accession>A0A8X6N9R3</accession>
<evidence type="ECO:0000313" key="2">
    <source>
        <dbReference type="Proteomes" id="UP000887013"/>
    </source>
</evidence>
<dbReference type="Proteomes" id="UP000887013">
    <property type="component" value="Unassembled WGS sequence"/>
</dbReference>
<organism evidence="1 2">
    <name type="scientific">Nephila pilipes</name>
    <name type="common">Giant wood spider</name>
    <name type="synonym">Nephila maculata</name>
    <dbReference type="NCBI Taxonomy" id="299642"/>
    <lineage>
        <taxon>Eukaryota</taxon>
        <taxon>Metazoa</taxon>
        <taxon>Ecdysozoa</taxon>
        <taxon>Arthropoda</taxon>
        <taxon>Chelicerata</taxon>
        <taxon>Arachnida</taxon>
        <taxon>Araneae</taxon>
        <taxon>Araneomorphae</taxon>
        <taxon>Entelegynae</taxon>
        <taxon>Araneoidea</taxon>
        <taxon>Nephilidae</taxon>
        <taxon>Nephila</taxon>
    </lineage>
</organism>
<sequence length="108" mass="11714">MEGEKEGDLANKDSWRGGKPLKGVIEVFITVTRGPELGDKAPRDVIGGVGAIFCLVGRSFPRWRRSSVPIPPLFHPSWPVFLSRPVTGRVQITSVVCVTGSSFPPSLQ</sequence>
<reference evidence="1" key="1">
    <citation type="submission" date="2020-08" db="EMBL/GenBank/DDBJ databases">
        <title>Multicomponent nature underlies the extraordinary mechanical properties of spider dragline silk.</title>
        <authorList>
            <person name="Kono N."/>
            <person name="Nakamura H."/>
            <person name="Mori M."/>
            <person name="Yoshida Y."/>
            <person name="Ohtoshi R."/>
            <person name="Malay A.D."/>
            <person name="Moran D.A.P."/>
            <person name="Tomita M."/>
            <person name="Numata K."/>
            <person name="Arakawa K."/>
        </authorList>
    </citation>
    <scope>NUCLEOTIDE SEQUENCE</scope>
</reference>
<evidence type="ECO:0000313" key="1">
    <source>
        <dbReference type="EMBL" id="GFT02938.1"/>
    </source>
</evidence>
<comment type="caution">
    <text evidence="1">The sequence shown here is derived from an EMBL/GenBank/DDBJ whole genome shotgun (WGS) entry which is preliminary data.</text>
</comment>
<dbReference type="EMBL" id="BMAW01102167">
    <property type="protein sequence ID" value="GFT02938.1"/>
    <property type="molecule type" value="Genomic_DNA"/>
</dbReference>
<protein>
    <submittedName>
        <fullName evidence="1">Uncharacterized protein</fullName>
    </submittedName>
</protein>
<proteinExistence type="predicted"/>
<name>A0A8X6N9R3_NEPPI</name>
<gene>
    <name evidence="1" type="ORF">NPIL_666231</name>
</gene>